<dbReference type="InterPro" id="IPR006680">
    <property type="entry name" value="Amidohydro-rel"/>
</dbReference>
<evidence type="ECO:0000256" key="1">
    <source>
        <dbReference type="ARBA" id="ARBA00023239"/>
    </source>
</evidence>
<reference evidence="3" key="1">
    <citation type="submission" date="2019-08" db="EMBL/GenBank/DDBJ databases">
        <authorList>
            <person name="Kucharzyk K."/>
            <person name="Murdoch R.W."/>
            <person name="Higgins S."/>
            <person name="Loffler F."/>
        </authorList>
    </citation>
    <scope>NUCLEOTIDE SEQUENCE</scope>
</reference>
<dbReference type="PANTHER" id="PTHR21240">
    <property type="entry name" value="2-AMINO-3-CARBOXYLMUCONATE-6-SEMIALDEHYDE DECARBOXYLASE"/>
    <property type="match status" value="1"/>
</dbReference>
<dbReference type="InterPro" id="IPR032465">
    <property type="entry name" value="ACMSD"/>
</dbReference>
<evidence type="ECO:0000259" key="2">
    <source>
        <dbReference type="Pfam" id="PF04909"/>
    </source>
</evidence>
<dbReference type="GO" id="GO:0016787">
    <property type="term" value="F:hydrolase activity"/>
    <property type="evidence" value="ECO:0007669"/>
    <property type="project" value="InterPro"/>
</dbReference>
<dbReference type="Gene3D" id="3.20.20.140">
    <property type="entry name" value="Metal-dependent hydrolases"/>
    <property type="match status" value="1"/>
</dbReference>
<organism evidence="3">
    <name type="scientific">bioreactor metagenome</name>
    <dbReference type="NCBI Taxonomy" id="1076179"/>
    <lineage>
        <taxon>unclassified sequences</taxon>
        <taxon>metagenomes</taxon>
        <taxon>ecological metagenomes</taxon>
    </lineage>
</organism>
<dbReference type="GO" id="GO:0016831">
    <property type="term" value="F:carboxy-lyase activity"/>
    <property type="evidence" value="ECO:0007669"/>
    <property type="project" value="InterPro"/>
</dbReference>
<dbReference type="InterPro" id="IPR032466">
    <property type="entry name" value="Metal_Hydrolase"/>
</dbReference>
<dbReference type="Pfam" id="PF04909">
    <property type="entry name" value="Amidohydro_2"/>
    <property type="match status" value="1"/>
</dbReference>
<dbReference type="EMBL" id="VSSQ01014088">
    <property type="protein sequence ID" value="MPM52916.1"/>
    <property type="molecule type" value="Genomic_DNA"/>
</dbReference>
<feature type="domain" description="Amidohydrolase-related" evidence="2">
    <location>
        <begin position="79"/>
        <end position="330"/>
    </location>
</feature>
<dbReference type="GO" id="GO:0005737">
    <property type="term" value="C:cytoplasm"/>
    <property type="evidence" value="ECO:0007669"/>
    <property type="project" value="TreeGrafter"/>
</dbReference>
<dbReference type="PANTHER" id="PTHR21240:SF28">
    <property type="entry name" value="ISO-OROTATE DECARBOXYLASE (EUROFUNG)"/>
    <property type="match status" value="1"/>
</dbReference>
<dbReference type="GO" id="GO:0019748">
    <property type="term" value="P:secondary metabolic process"/>
    <property type="evidence" value="ECO:0007669"/>
    <property type="project" value="TreeGrafter"/>
</dbReference>
<proteinExistence type="predicted"/>
<dbReference type="SUPFAM" id="SSF51556">
    <property type="entry name" value="Metallo-dependent hydrolases"/>
    <property type="match status" value="1"/>
</dbReference>
<name>A0A645AJ04_9ZZZZ</name>
<comment type="caution">
    <text evidence="3">The sequence shown here is derived from an EMBL/GenBank/DDBJ whole genome shotgun (WGS) entry which is preliminary data.</text>
</comment>
<evidence type="ECO:0000313" key="3">
    <source>
        <dbReference type="EMBL" id="MPM52916.1"/>
    </source>
</evidence>
<keyword evidence="1" id="KW-0456">Lyase</keyword>
<protein>
    <recommendedName>
        <fullName evidence="2">Amidohydrolase-related domain-containing protein</fullName>
    </recommendedName>
</protein>
<dbReference type="AlphaFoldDB" id="A0A645AJ04"/>
<gene>
    <name evidence="3" type="ORF">SDC9_99680</name>
</gene>
<sequence length="373" mass="41453">MDFDSLRRLDIVDSHIHLPFPSLGADLELALNEMHIGTVNLVSTPDPKEISHNPAVIAYKAAHPQTAYISGGLDHFSVQAHPAEMPQAFADQVRAMHAAGFDGLKLLESKPIARKMINIPLDGPIYAPMWAAVEEMGMPVVWHVADPEEFWDRDRCPQWVLDSGWFYGDGSYPLKEELNSEVENVLTRHPHLKVILAHFFFLSADLNRAAAFLDAHPNACFDLTPGSEMYFNFSANLDAAHAFFTRYQDRIIFGTDIGASVVGKPGTPLDRAETLGRTFVVRACLENAGKIEIPDGVKHWRRPNQEIQGLALPDAILNKIYHDNFTHLYGETPKPLNLPKAVEMIAFQASVLDAMAGKPVESTAHQVYTQLIS</sequence>
<accession>A0A645AJ04</accession>